<organism evidence="4 5">
    <name type="scientific">Pontibacter lucknowensis</name>
    <dbReference type="NCBI Taxonomy" id="1077936"/>
    <lineage>
        <taxon>Bacteria</taxon>
        <taxon>Pseudomonadati</taxon>
        <taxon>Bacteroidota</taxon>
        <taxon>Cytophagia</taxon>
        <taxon>Cytophagales</taxon>
        <taxon>Hymenobacteraceae</taxon>
        <taxon>Pontibacter</taxon>
    </lineage>
</organism>
<feature type="chain" id="PRO_5009938648" evidence="2">
    <location>
        <begin position="21"/>
        <end position="148"/>
    </location>
</feature>
<dbReference type="Gene3D" id="3.10.450.360">
    <property type="match status" value="1"/>
</dbReference>
<evidence type="ECO:0000259" key="3">
    <source>
        <dbReference type="Pfam" id="PF11396"/>
    </source>
</evidence>
<proteinExistence type="predicted"/>
<dbReference type="RefSeq" id="WP_007652756.1">
    <property type="nucleotide sequence ID" value="NZ_FTNM01000001.1"/>
</dbReference>
<evidence type="ECO:0000313" key="4">
    <source>
        <dbReference type="EMBL" id="SIQ60954.1"/>
    </source>
</evidence>
<name>A0A1N6U5S6_9BACT</name>
<feature type="signal peptide" evidence="2">
    <location>
        <begin position="1"/>
        <end position="20"/>
    </location>
</feature>
<dbReference type="AlphaFoldDB" id="A0A1N6U5S6"/>
<dbReference type="OrthoDB" id="1121502at2"/>
<feature type="domain" description="Putative beta-lactamase-inhibitor-like PepSY-like" evidence="3">
    <location>
        <begin position="72"/>
        <end position="139"/>
    </location>
</feature>
<dbReference type="Proteomes" id="UP000185924">
    <property type="component" value="Unassembled WGS sequence"/>
</dbReference>
<accession>A0A1N6U5S6</accession>
<gene>
    <name evidence="4" type="ORF">SAMN05421545_0695</name>
</gene>
<dbReference type="Pfam" id="PF11396">
    <property type="entry name" value="PepSY_like"/>
    <property type="match status" value="1"/>
</dbReference>
<dbReference type="STRING" id="1077936.SAMN05421545_0695"/>
<protein>
    <submittedName>
        <fullName evidence="4">Putative beta-lactamase-inhibitor-like, PepSY-like</fullName>
    </submittedName>
</protein>
<feature type="compositionally biased region" description="Basic and acidic residues" evidence="1">
    <location>
        <begin position="129"/>
        <end position="142"/>
    </location>
</feature>
<keyword evidence="5" id="KW-1185">Reference proteome</keyword>
<dbReference type="SUPFAM" id="SSF160574">
    <property type="entry name" value="BT0923-like"/>
    <property type="match status" value="1"/>
</dbReference>
<feature type="region of interest" description="Disordered" evidence="1">
    <location>
        <begin position="129"/>
        <end position="148"/>
    </location>
</feature>
<evidence type="ECO:0000256" key="2">
    <source>
        <dbReference type="SAM" id="SignalP"/>
    </source>
</evidence>
<dbReference type="InterPro" id="IPR021533">
    <property type="entry name" value="PepSY-like"/>
</dbReference>
<keyword evidence="2" id="KW-0732">Signal</keyword>
<evidence type="ECO:0000313" key="5">
    <source>
        <dbReference type="Proteomes" id="UP000185924"/>
    </source>
</evidence>
<reference evidence="5" key="1">
    <citation type="submission" date="2017-01" db="EMBL/GenBank/DDBJ databases">
        <authorList>
            <person name="Varghese N."/>
            <person name="Submissions S."/>
        </authorList>
    </citation>
    <scope>NUCLEOTIDE SEQUENCE [LARGE SCALE GENOMIC DNA]</scope>
    <source>
        <strain evidence="5">DM9</strain>
    </source>
</reference>
<dbReference type="EMBL" id="FTNM01000001">
    <property type="protein sequence ID" value="SIQ60954.1"/>
    <property type="molecule type" value="Genomic_DNA"/>
</dbReference>
<evidence type="ECO:0000256" key="1">
    <source>
        <dbReference type="SAM" id="MobiDB-lite"/>
    </source>
</evidence>
<sequence>MKKILVGFAFVIGSVVAVEAQDVAEKDVPEAVKSALSQKYTNATDLEWEKHGENYEADFDIDRIDHTVMIDPSGKILMTKRDVEEKDLPQNIRTAISQNYKGMRLDDIEQVEKDGNTYYQLELEQKPQDKKVVLSQDGKEVTDPAYWD</sequence>